<evidence type="ECO:0000313" key="2">
    <source>
        <dbReference type="Proteomes" id="UP001595886"/>
    </source>
</evidence>
<organism evidence="1 2">
    <name type="scientific">Dokdonella ginsengisoli</name>
    <dbReference type="NCBI Taxonomy" id="363846"/>
    <lineage>
        <taxon>Bacteria</taxon>
        <taxon>Pseudomonadati</taxon>
        <taxon>Pseudomonadota</taxon>
        <taxon>Gammaproteobacteria</taxon>
        <taxon>Lysobacterales</taxon>
        <taxon>Rhodanobacteraceae</taxon>
        <taxon>Dokdonella</taxon>
    </lineage>
</organism>
<gene>
    <name evidence="1" type="ORF">ACFO6Q_06390</name>
</gene>
<evidence type="ECO:0000313" key="1">
    <source>
        <dbReference type="EMBL" id="MFC4819943.1"/>
    </source>
</evidence>
<name>A0ABV9QT52_9GAMM</name>
<keyword evidence="2" id="KW-1185">Reference proteome</keyword>
<comment type="caution">
    <text evidence="1">The sequence shown here is derived from an EMBL/GenBank/DDBJ whole genome shotgun (WGS) entry which is preliminary data.</text>
</comment>
<sequence length="113" mass="12667">MLYRSMGFAGSSERAIVEKYMSDAALTLEESRRLIHELATNDAFRERFEEKPAAALVELGIPFHVVVNLKATCLSPRKLASKKVFEDANRSMDDDIAQRCAGFFVPSVAIKRD</sequence>
<dbReference type="Proteomes" id="UP001595886">
    <property type="component" value="Unassembled WGS sequence"/>
</dbReference>
<proteinExistence type="predicted"/>
<accession>A0ABV9QT52</accession>
<protein>
    <submittedName>
        <fullName evidence="1">NHLP-related RiPP peptide</fullName>
    </submittedName>
</protein>
<dbReference type="RefSeq" id="WP_380019753.1">
    <property type="nucleotide sequence ID" value="NZ_JBHSHD010000006.1"/>
</dbReference>
<reference evidence="2" key="1">
    <citation type="journal article" date="2019" name="Int. J. Syst. Evol. Microbiol.">
        <title>The Global Catalogue of Microorganisms (GCM) 10K type strain sequencing project: providing services to taxonomists for standard genome sequencing and annotation.</title>
        <authorList>
            <consortium name="The Broad Institute Genomics Platform"/>
            <consortium name="The Broad Institute Genome Sequencing Center for Infectious Disease"/>
            <person name="Wu L."/>
            <person name="Ma J."/>
        </authorList>
    </citation>
    <scope>NUCLEOTIDE SEQUENCE [LARGE SCALE GENOMIC DNA]</scope>
    <source>
        <strain evidence="2">CCUG 30340</strain>
    </source>
</reference>
<dbReference type="NCBIfam" id="TIGR04509">
    <property type="entry name" value="mod_pep_NH_fam"/>
    <property type="match status" value="1"/>
</dbReference>
<dbReference type="InterPro" id="IPR030976">
    <property type="entry name" value="Mod_pep_NH_fam"/>
</dbReference>
<dbReference type="EMBL" id="JBHSHD010000006">
    <property type="protein sequence ID" value="MFC4819943.1"/>
    <property type="molecule type" value="Genomic_DNA"/>
</dbReference>